<feature type="domain" description="AB hydrolase-1" evidence="2">
    <location>
        <begin position="61"/>
        <end position="141"/>
    </location>
</feature>
<protein>
    <submittedName>
        <fullName evidence="3">Alpha/beta hydrolase</fullName>
    </submittedName>
</protein>
<accession>A0ABS2A8I4</accession>
<gene>
    <name evidence="3" type="ORF">JIG36_11380</name>
</gene>
<dbReference type="EMBL" id="JAENHP010000003">
    <property type="protein sequence ID" value="MBM2616158.1"/>
    <property type="molecule type" value="Genomic_DNA"/>
</dbReference>
<evidence type="ECO:0000259" key="2">
    <source>
        <dbReference type="Pfam" id="PF00561"/>
    </source>
</evidence>
<keyword evidence="4" id="KW-1185">Reference proteome</keyword>
<feature type="region of interest" description="Disordered" evidence="1">
    <location>
        <begin position="1"/>
        <end position="21"/>
    </location>
</feature>
<dbReference type="PANTHER" id="PTHR43798:SF33">
    <property type="entry name" value="HYDROLASE, PUTATIVE (AFU_ORTHOLOGUE AFUA_2G14860)-RELATED"/>
    <property type="match status" value="1"/>
</dbReference>
<dbReference type="PRINTS" id="PR00412">
    <property type="entry name" value="EPOXHYDRLASE"/>
</dbReference>
<proteinExistence type="predicted"/>
<comment type="caution">
    <text evidence="3">The sequence shown here is derived from an EMBL/GenBank/DDBJ whole genome shotgun (WGS) entry which is preliminary data.</text>
</comment>
<dbReference type="Pfam" id="PF00561">
    <property type="entry name" value="Abhydrolase_1"/>
    <property type="match status" value="1"/>
</dbReference>
<dbReference type="Gene3D" id="3.40.50.1820">
    <property type="entry name" value="alpha/beta hydrolase"/>
    <property type="match status" value="2"/>
</dbReference>
<dbReference type="GO" id="GO:0016787">
    <property type="term" value="F:hydrolase activity"/>
    <property type="evidence" value="ECO:0007669"/>
    <property type="project" value="UniProtKB-KW"/>
</dbReference>
<keyword evidence="3" id="KW-0378">Hydrolase</keyword>
<evidence type="ECO:0000313" key="4">
    <source>
        <dbReference type="Proteomes" id="UP000632138"/>
    </source>
</evidence>
<dbReference type="InterPro" id="IPR029058">
    <property type="entry name" value="AB_hydrolase_fold"/>
</dbReference>
<dbReference type="Proteomes" id="UP000632138">
    <property type="component" value="Unassembled WGS sequence"/>
</dbReference>
<dbReference type="PRINTS" id="PR00111">
    <property type="entry name" value="ABHYDROLASE"/>
</dbReference>
<dbReference type="SUPFAM" id="SSF53474">
    <property type="entry name" value="alpha/beta-Hydrolases"/>
    <property type="match status" value="1"/>
</dbReference>
<organism evidence="3 4">
    <name type="scientific">Paractinoplanes ovalisporus</name>
    <dbReference type="NCBI Taxonomy" id="2810368"/>
    <lineage>
        <taxon>Bacteria</taxon>
        <taxon>Bacillati</taxon>
        <taxon>Actinomycetota</taxon>
        <taxon>Actinomycetes</taxon>
        <taxon>Micromonosporales</taxon>
        <taxon>Micromonosporaceae</taxon>
        <taxon>Paractinoplanes</taxon>
    </lineage>
</organism>
<dbReference type="InterPro" id="IPR000073">
    <property type="entry name" value="AB_hydrolase_1"/>
</dbReference>
<dbReference type="InterPro" id="IPR050266">
    <property type="entry name" value="AB_hydrolase_sf"/>
</dbReference>
<evidence type="ECO:0000256" key="1">
    <source>
        <dbReference type="SAM" id="MobiDB-lite"/>
    </source>
</evidence>
<name>A0ABS2A8I4_9ACTN</name>
<sequence>MYDSSTRPHRQTRTGERPSTLPGCCISTTTAPPTAHPWWRCTVSCATAPDGSASPKTTCPGIRVHAPDLRGHGRSTTQPPWTFEQHADDVREILDTLHLDQAVVVGHSLGATIAVHLSQLIPGRIRRLILLDPGIGLPEALAAKFAAEAPSPVIAATWTELAREPVAPAAPTTLVRARRSKAVPPGYPGQCATALGEKFRLVELDCGHQVHEEKPAETAELIRAAVSGTP</sequence>
<evidence type="ECO:0000313" key="3">
    <source>
        <dbReference type="EMBL" id="MBM2616158.1"/>
    </source>
</evidence>
<dbReference type="InterPro" id="IPR000639">
    <property type="entry name" value="Epox_hydrolase-like"/>
</dbReference>
<reference evidence="3 4" key="1">
    <citation type="submission" date="2021-01" db="EMBL/GenBank/DDBJ databases">
        <title>Actinoplanes sp. nov. LDG1-06 isolated from lichen.</title>
        <authorList>
            <person name="Saeng-In P."/>
            <person name="Phongsopitanun W."/>
            <person name="Kanchanasin P."/>
            <person name="Yuki M."/>
            <person name="Kudo T."/>
            <person name="Ohkuma M."/>
            <person name="Tanasupawat S."/>
        </authorList>
    </citation>
    <scope>NUCLEOTIDE SEQUENCE [LARGE SCALE GENOMIC DNA]</scope>
    <source>
        <strain evidence="3 4">LDG1-06</strain>
    </source>
</reference>
<dbReference type="PANTHER" id="PTHR43798">
    <property type="entry name" value="MONOACYLGLYCEROL LIPASE"/>
    <property type="match status" value="1"/>
</dbReference>